<dbReference type="GO" id="GO:0008235">
    <property type="term" value="F:metalloexopeptidase activity"/>
    <property type="evidence" value="ECO:0007669"/>
    <property type="project" value="InterPro"/>
</dbReference>
<dbReference type="SUPFAM" id="SSF52025">
    <property type="entry name" value="PA domain"/>
    <property type="match status" value="1"/>
</dbReference>
<dbReference type="PANTHER" id="PTHR12147:SF56">
    <property type="entry name" value="AMINOPEPTIDASE YDR415C-RELATED"/>
    <property type="match status" value="1"/>
</dbReference>
<dbReference type="SUPFAM" id="SSF53187">
    <property type="entry name" value="Zn-dependent exopeptidases"/>
    <property type="match status" value="1"/>
</dbReference>
<dbReference type="InterPro" id="IPR046450">
    <property type="entry name" value="PA_dom_sf"/>
</dbReference>
<feature type="domain" description="Peptidase M28" evidence="8">
    <location>
        <begin position="303"/>
        <end position="519"/>
    </location>
</feature>
<evidence type="ECO:0000256" key="6">
    <source>
        <dbReference type="ARBA" id="ARBA00022833"/>
    </source>
</evidence>
<evidence type="ECO:0000256" key="4">
    <source>
        <dbReference type="ARBA" id="ARBA00022729"/>
    </source>
</evidence>
<sequence length="552" mass="59339">MPRTKSLALPLAVLLAGTASAAMARPAAVAAPAISVETLKEVTQTLSSDAFEGRAPTTPAEDKTVAYIADRFAKAGLKPGNKGGWYQNVPLAEITTKPDVTLNVTGGKAPLSFAYKQDMVVKTYQIQPRIDIANADIVFVGYGINAPERGWNDYAGIDVRGKVVIILVNDPDWQTQTLDGPFGGRAMTYYGRWTYKYEEAARQGAAAALIVHDTEPAAYGFNVVVSSNTGPQLELDAADGHMDQSKAIGWLTNDAARRLLAAAGQDLDTLSAAAKVKGFKAVPLGLKASMTLENAIRRQASKNVVGLLPGRTRPDEYIVYSAHWDHLGRCEPVSGDDICNGALDNASGIAGLVALADAYRTQGAPERSVLFVAVTAEESGLLGSQYYATNPVEPLAKTVAGLNMDGLNVLGRTHDVVVIGPGKSELEDNLKRAVLAQNRMIVPEPTPEKGSFYRSDHFSLAKVGVPTLYFDSGEDLLDGGKAAGRAAAEDYVKNRYHAPSDEYDPKWNWSGAVEDLQLYYRIGRELADGSAWPNWYPTAEFRATRDQSRGTK</sequence>
<dbReference type="GO" id="GO:0004177">
    <property type="term" value="F:aminopeptidase activity"/>
    <property type="evidence" value="ECO:0007669"/>
    <property type="project" value="UniProtKB-KW"/>
</dbReference>
<dbReference type="GO" id="GO:0006508">
    <property type="term" value="P:proteolysis"/>
    <property type="evidence" value="ECO:0007669"/>
    <property type="project" value="UniProtKB-KW"/>
</dbReference>
<evidence type="ECO:0000313" key="10">
    <source>
        <dbReference type="Proteomes" id="UP000244162"/>
    </source>
</evidence>
<dbReference type="Proteomes" id="UP000244162">
    <property type="component" value="Unassembled WGS sequence"/>
</dbReference>
<dbReference type="RefSeq" id="WP_107966148.1">
    <property type="nucleotide sequence ID" value="NZ_NWBU01000004.1"/>
</dbReference>
<feature type="signal peptide" evidence="7">
    <location>
        <begin position="1"/>
        <end position="21"/>
    </location>
</feature>
<keyword evidence="2" id="KW-0645">Protease</keyword>
<dbReference type="InterPro" id="IPR045175">
    <property type="entry name" value="M28_fam"/>
</dbReference>
<keyword evidence="6" id="KW-0862">Zinc</keyword>
<evidence type="ECO:0000256" key="2">
    <source>
        <dbReference type="ARBA" id="ARBA00022670"/>
    </source>
</evidence>
<proteinExistence type="predicted"/>
<evidence type="ECO:0000256" key="7">
    <source>
        <dbReference type="SAM" id="SignalP"/>
    </source>
</evidence>
<evidence type="ECO:0000259" key="8">
    <source>
        <dbReference type="Pfam" id="PF04389"/>
    </source>
</evidence>
<reference evidence="9 10" key="1">
    <citation type="submission" date="2017-09" db="EMBL/GenBank/DDBJ databases">
        <title>Sphingomonas panjinensis sp.nov., isolated from oil-contaminated soil.</title>
        <authorList>
            <person name="Wang L."/>
            <person name="Chen L."/>
        </authorList>
    </citation>
    <scope>NUCLEOTIDE SEQUENCE [LARGE SCALE GENOMIC DNA]</scope>
    <source>
        <strain evidence="9 10">FW-11</strain>
    </source>
</reference>
<dbReference type="CDD" id="cd05660">
    <property type="entry name" value="M28_like_PA"/>
    <property type="match status" value="1"/>
</dbReference>
<accession>A0A2T5G1B8</accession>
<dbReference type="AlphaFoldDB" id="A0A2T5G1B8"/>
<dbReference type="Pfam" id="PF04389">
    <property type="entry name" value="Peptidase_M28"/>
    <property type="match status" value="1"/>
</dbReference>
<name>A0A2T5G1B8_9SPHN</name>
<dbReference type="OrthoDB" id="9778250at2"/>
<protein>
    <submittedName>
        <fullName evidence="9">Peptidase M28</fullName>
    </submittedName>
</protein>
<keyword evidence="5" id="KW-0378">Hydrolase</keyword>
<dbReference type="EMBL" id="NWBU01000004">
    <property type="protein sequence ID" value="PTQ12911.1"/>
    <property type="molecule type" value="Genomic_DNA"/>
</dbReference>
<evidence type="ECO:0000256" key="1">
    <source>
        <dbReference type="ARBA" id="ARBA00022438"/>
    </source>
</evidence>
<keyword evidence="3" id="KW-0479">Metal-binding</keyword>
<keyword evidence="10" id="KW-1185">Reference proteome</keyword>
<comment type="caution">
    <text evidence="9">The sequence shown here is derived from an EMBL/GenBank/DDBJ whole genome shotgun (WGS) entry which is preliminary data.</text>
</comment>
<dbReference type="InterPro" id="IPR007484">
    <property type="entry name" value="Peptidase_M28"/>
</dbReference>
<dbReference type="PANTHER" id="PTHR12147">
    <property type="entry name" value="METALLOPEPTIDASE M28 FAMILY MEMBER"/>
    <property type="match status" value="1"/>
</dbReference>
<dbReference type="FunFam" id="3.40.630.10:FF:000088">
    <property type="entry name" value="Peptidase M20"/>
    <property type="match status" value="1"/>
</dbReference>
<organism evidence="9 10">
    <name type="scientific">Sphingomonas oleivorans</name>
    <dbReference type="NCBI Taxonomy" id="1735121"/>
    <lineage>
        <taxon>Bacteria</taxon>
        <taxon>Pseudomonadati</taxon>
        <taxon>Pseudomonadota</taxon>
        <taxon>Alphaproteobacteria</taxon>
        <taxon>Sphingomonadales</taxon>
        <taxon>Sphingomonadaceae</taxon>
        <taxon>Sphingomonas</taxon>
    </lineage>
</organism>
<dbReference type="Gene3D" id="3.40.630.10">
    <property type="entry name" value="Zn peptidases"/>
    <property type="match status" value="2"/>
</dbReference>
<keyword evidence="1" id="KW-0031">Aminopeptidase</keyword>
<evidence type="ECO:0000313" key="9">
    <source>
        <dbReference type="EMBL" id="PTQ12911.1"/>
    </source>
</evidence>
<evidence type="ECO:0000256" key="5">
    <source>
        <dbReference type="ARBA" id="ARBA00022801"/>
    </source>
</evidence>
<evidence type="ECO:0000256" key="3">
    <source>
        <dbReference type="ARBA" id="ARBA00022723"/>
    </source>
</evidence>
<gene>
    <name evidence="9" type="ORF">CLG96_01855</name>
</gene>
<keyword evidence="4 7" id="KW-0732">Signal</keyword>
<dbReference type="GO" id="GO:0046872">
    <property type="term" value="F:metal ion binding"/>
    <property type="evidence" value="ECO:0007669"/>
    <property type="project" value="UniProtKB-KW"/>
</dbReference>
<feature type="chain" id="PRO_5015408815" evidence="7">
    <location>
        <begin position="22"/>
        <end position="552"/>
    </location>
</feature>
<dbReference type="Gene3D" id="3.50.30.30">
    <property type="match status" value="1"/>
</dbReference>